<dbReference type="Pfam" id="PF00825">
    <property type="entry name" value="Ribonuclease_P"/>
    <property type="match status" value="1"/>
</dbReference>
<organism evidence="8 9">
    <name type="scientific">Neolewinella aquimaris</name>
    <dbReference type="NCBI Taxonomy" id="1835722"/>
    <lineage>
        <taxon>Bacteria</taxon>
        <taxon>Pseudomonadati</taxon>
        <taxon>Bacteroidota</taxon>
        <taxon>Saprospiria</taxon>
        <taxon>Saprospirales</taxon>
        <taxon>Lewinellaceae</taxon>
        <taxon>Neolewinella</taxon>
    </lineage>
</organism>
<accession>A0A840E8R3</accession>
<sequence length="132" mass="15258">MSQKFHSAERLKSRKEIGRLFAAGAGTASSYPLRVVFRPVERRRGDPSYKVTFVVPKRRFKRAVDRNLLKRRMREAYRLNKHLLAGPQVPRESGKEQSQLAVLFMYTGKEELPYATIERKMVKLLRQLPAGG</sequence>
<evidence type="ECO:0000256" key="7">
    <source>
        <dbReference type="HAMAP-Rule" id="MF_00227"/>
    </source>
</evidence>
<keyword evidence="3 7" id="KW-0540">Nuclease</keyword>
<dbReference type="InterPro" id="IPR000100">
    <property type="entry name" value="RNase_P"/>
</dbReference>
<dbReference type="EMBL" id="JACIFF010000007">
    <property type="protein sequence ID" value="MBB4080102.1"/>
    <property type="molecule type" value="Genomic_DNA"/>
</dbReference>
<evidence type="ECO:0000256" key="5">
    <source>
        <dbReference type="ARBA" id="ARBA00022801"/>
    </source>
</evidence>
<evidence type="ECO:0000313" key="8">
    <source>
        <dbReference type="EMBL" id="MBB4080102.1"/>
    </source>
</evidence>
<dbReference type="GO" id="GO:0042781">
    <property type="term" value="F:3'-tRNA processing endoribonuclease activity"/>
    <property type="evidence" value="ECO:0007669"/>
    <property type="project" value="TreeGrafter"/>
</dbReference>
<dbReference type="Gene3D" id="3.30.230.10">
    <property type="match status" value="1"/>
</dbReference>
<evidence type="ECO:0000313" key="9">
    <source>
        <dbReference type="Proteomes" id="UP000576209"/>
    </source>
</evidence>
<dbReference type="PANTHER" id="PTHR33992:SF1">
    <property type="entry name" value="RIBONUCLEASE P PROTEIN COMPONENT"/>
    <property type="match status" value="1"/>
</dbReference>
<evidence type="ECO:0000256" key="6">
    <source>
        <dbReference type="ARBA" id="ARBA00022884"/>
    </source>
</evidence>
<evidence type="ECO:0000256" key="2">
    <source>
        <dbReference type="ARBA" id="ARBA00022694"/>
    </source>
</evidence>
<comment type="subunit">
    <text evidence="7">Consists of a catalytic RNA component (M1 or rnpB) and a protein subunit.</text>
</comment>
<dbReference type="Proteomes" id="UP000576209">
    <property type="component" value="Unassembled WGS sequence"/>
</dbReference>
<dbReference type="PROSITE" id="PS00648">
    <property type="entry name" value="RIBONUCLEASE_P"/>
    <property type="match status" value="1"/>
</dbReference>
<comment type="similarity">
    <text evidence="7">Belongs to the RnpA family.</text>
</comment>
<dbReference type="GO" id="GO:0004526">
    <property type="term" value="F:ribonuclease P activity"/>
    <property type="evidence" value="ECO:0007669"/>
    <property type="project" value="UniProtKB-UniRule"/>
</dbReference>
<dbReference type="InterPro" id="IPR014721">
    <property type="entry name" value="Ribsml_uS5_D2-typ_fold_subgr"/>
</dbReference>
<keyword evidence="4 7" id="KW-0255">Endonuclease</keyword>
<comment type="function">
    <text evidence="1 7">RNaseP catalyzes the removal of the 5'-leader sequence from pre-tRNA to produce the mature 5'-terminus. It can also cleave other RNA substrates such as 4.5S RNA. The protein component plays an auxiliary but essential role in vivo by binding to the 5'-leader sequence and broadening the substrate specificity of the ribozyme.</text>
</comment>
<dbReference type="PANTHER" id="PTHR33992">
    <property type="entry name" value="RIBONUCLEASE P PROTEIN COMPONENT"/>
    <property type="match status" value="1"/>
</dbReference>
<dbReference type="SUPFAM" id="SSF54211">
    <property type="entry name" value="Ribosomal protein S5 domain 2-like"/>
    <property type="match status" value="1"/>
</dbReference>
<dbReference type="InterPro" id="IPR020568">
    <property type="entry name" value="Ribosomal_Su5_D2-typ_SF"/>
</dbReference>
<comment type="caution">
    <text evidence="8">The sequence shown here is derived from an EMBL/GenBank/DDBJ whole genome shotgun (WGS) entry which is preliminary data.</text>
</comment>
<comment type="catalytic activity">
    <reaction evidence="7">
        <text>Endonucleolytic cleavage of RNA, removing 5'-extranucleotides from tRNA precursor.</text>
        <dbReference type="EC" id="3.1.26.5"/>
    </reaction>
</comment>
<reference evidence="8 9" key="1">
    <citation type="submission" date="2020-08" db="EMBL/GenBank/DDBJ databases">
        <title>Genomic Encyclopedia of Type Strains, Phase IV (KMG-IV): sequencing the most valuable type-strain genomes for metagenomic binning, comparative biology and taxonomic classification.</title>
        <authorList>
            <person name="Goeker M."/>
        </authorList>
    </citation>
    <scope>NUCLEOTIDE SEQUENCE [LARGE SCALE GENOMIC DNA]</scope>
    <source>
        <strain evidence="8 9">DSM 105137</strain>
    </source>
</reference>
<dbReference type="HAMAP" id="MF_00227">
    <property type="entry name" value="RNase_P"/>
    <property type="match status" value="1"/>
</dbReference>
<gene>
    <name evidence="7" type="primary">rnpA</name>
    <name evidence="8" type="ORF">GGR28_002732</name>
</gene>
<dbReference type="GO" id="GO:0030677">
    <property type="term" value="C:ribonuclease P complex"/>
    <property type="evidence" value="ECO:0007669"/>
    <property type="project" value="TreeGrafter"/>
</dbReference>
<dbReference type="GO" id="GO:0001682">
    <property type="term" value="P:tRNA 5'-leader removal"/>
    <property type="evidence" value="ECO:0007669"/>
    <property type="project" value="UniProtKB-UniRule"/>
</dbReference>
<evidence type="ECO:0000256" key="3">
    <source>
        <dbReference type="ARBA" id="ARBA00022722"/>
    </source>
</evidence>
<proteinExistence type="inferred from homology"/>
<evidence type="ECO:0000256" key="4">
    <source>
        <dbReference type="ARBA" id="ARBA00022759"/>
    </source>
</evidence>
<dbReference type="RefSeq" id="WP_183496343.1">
    <property type="nucleotide sequence ID" value="NZ_JACIFF010000007.1"/>
</dbReference>
<dbReference type="AlphaFoldDB" id="A0A840E8R3"/>
<keyword evidence="5 7" id="KW-0378">Hydrolase</keyword>
<keyword evidence="2 7" id="KW-0819">tRNA processing</keyword>
<dbReference type="InterPro" id="IPR020539">
    <property type="entry name" value="RNase_P_CS"/>
</dbReference>
<name>A0A840E8R3_9BACT</name>
<protein>
    <recommendedName>
        <fullName evidence="7">Ribonuclease P protein component</fullName>
        <shortName evidence="7">RNase P protein</shortName>
        <shortName evidence="7">RNaseP protein</shortName>
        <ecNumber evidence="7">3.1.26.5</ecNumber>
    </recommendedName>
    <alternativeName>
        <fullName evidence="7">Protein C5</fullName>
    </alternativeName>
</protein>
<evidence type="ECO:0000256" key="1">
    <source>
        <dbReference type="ARBA" id="ARBA00002663"/>
    </source>
</evidence>
<dbReference type="EC" id="3.1.26.5" evidence="7"/>
<dbReference type="GO" id="GO:0000049">
    <property type="term" value="F:tRNA binding"/>
    <property type="evidence" value="ECO:0007669"/>
    <property type="project" value="UniProtKB-UniRule"/>
</dbReference>
<keyword evidence="6 7" id="KW-0694">RNA-binding</keyword>
<keyword evidence="9" id="KW-1185">Reference proteome</keyword>